<protein>
    <submittedName>
        <fullName evidence="1">Uncharacterized protein</fullName>
    </submittedName>
</protein>
<accession>A0A5E4CIZ9</accession>
<feature type="non-terminal residue" evidence="1">
    <location>
        <position position="118"/>
    </location>
</feature>
<name>A0A5E4CIZ9_MARMO</name>
<proteinExistence type="predicted"/>
<evidence type="ECO:0000313" key="2">
    <source>
        <dbReference type="Proteomes" id="UP000335636"/>
    </source>
</evidence>
<evidence type="ECO:0000313" key="1">
    <source>
        <dbReference type="EMBL" id="VTJ80951.1"/>
    </source>
</evidence>
<gene>
    <name evidence="1" type="ORF">MONAX_5E016471</name>
</gene>
<comment type="caution">
    <text evidence="1">The sequence shown here is derived from an EMBL/GenBank/DDBJ whole genome shotgun (WGS) entry which is preliminary data.</text>
</comment>
<dbReference type="Proteomes" id="UP000335636">
    <property type="component" value="Unassembled WGS sequence"/>
</dbReference>
<reference evidence="1" key="1">
    <citation type="submission" date="2019-04" db="EMBL/GenBank/DDBJ databases">
        <authorList>
            <person name="Alioto T."/>
            <person name="Alioto T."/>
        </authorList>
    </citation>
    <scope>NUCLEOTIDE SEQUENCE [LARGE SCALE GENOMIC DNA]</scope>
</reference>
<sequence length="118" mass="12812">MQDLWSALAESPINTPADRQDSLHSHAGHSIAIYPQYNAIAWLPPPHQTLSTSPDTPVLKADRHHLGSTFLHLAGVIPRSDLQQPGTRFPPSPAAKPNTVAALHRCAVLPGSCPREHR</sequence>
<dbReference type="EMBL" id="CABDUW010001367">
    <property type="protein sequence ID" value="VTJ80951.1"/>
    <property type="molecule type" value="Genomic_DNA"/>
</dbReference>
<dbReference type="AlphaFoldDB" id="A0A5E4CIZ9"/>
<keyword evidence="2" id="KW-1185">Reference proteome</keyword>
<organism evidence="1 2">
    <name type="scientific">Marmota monax</name>
    <name type="common">Woodchuck</name>
    <dbReference type="NCBI Taxonomy" id="9995"/>
    <lineage>
        <taxon>Eukaryota</taxon>
        <taxon>Metazoa</taxon>
        <taxon>Chordata</taxon>
        <taxon>Craniata</taxon>
        <taxon>Vertebrata</taxon>
        <taxon>Euteleostomi</taxon>
        <taxon>Mammalia</taxon>
        <taxon>Eutheria</taxon>
        <taxon>Euarchontoglires</taxon>
        <taxon>Glires</taxon>
        <taxon>Rodentia</taxon>
        <taxon>Sciuromorpha</taxon>
        <taxon>Sciuridae</taxon>
        <taxon>Xerinae</taxon>
        <taxon>Marmotini</taxon>
        <taxon>Marmota</taxon>
    </lineage>
</organism>